<dbReference type="Gene3D" id="1.10.10.10">
    <property type="entry name" value="Winged helix-like DNA-binding domain superfamily/Winged helix DNA-binding domain"/>
    <property type="match status" value="1"/>
</dbReference>
<keyword evidence="3" id="KW-1185">Reference proteome</keyword>
<dbReference type="InterPro" id="IPR000835">
    <property type="entry name" value="HTH_MarR-typ"/>
</dbReference>
<evidence type="ECO:0000313" key="2">
    <source>
        <dbReference type="EMBL" id="RII41072.1"/>
    </source>
</evidence>
<dbReference type="InterPro" id="IPR036388">
    <property type="entry name" value="WH-like_DNA-bd_sf"/>
</dbReference>
<feature type="domain" description="HTH marR-type" evidence="1">
    <location>
        <begin position="9"/>
        <end position="145"/>
    </location>
</feature>
<evidence type="ECO:0000313" key="3">
    <source>
        <dbReference type="Proteomes" id="UP000265419"/>
    </source>
</evidence>
<comment type="caution">
    <text evidence="2">The sequence shown here is derived from an EMBL/GenBank/DDBJ whole genome shotgun (WGS) entry which is preliminary data.</text>
</comment>
<gene>
    <name evidence="2" type="ORF">DWB68_14615</name>
</gene>
<dbReference type="Proteomes" id="UP000265419">
    <property type="component" value="Unassembled WGS sequence"/>
</dbReference>
<dbReference type="SMART" id="SM00347">
    <property type="entry name" value="HTH_MARR"/>
    <property type="match status" value="1"/>
</dbReference>
<name>A0A399JAL9_9MICC</name>
<dbReference type="EMBL" id="QQXK01000038">
    <property type="protein sequence ID" value="RII41072.1"/>
    <property type="molecule type" value="Genomic_DNA"/>
</dbReference>
<reference evidence="2 3" key="1">
    <citation type="submission" date="2018-07" db="EMBL/GenBank/DDBJ databases">
        <title>Arthrobacter sp. nov., isolated from raw cow's milk with high bacterial count.</title>
        <authorList>
            <person name="Hahne J."/>
            <person name="Isele D."/>
            <person name="Lipski A."/>
        </authorList>
    </citation>
    <scope>NUCLEOTIDE SEQUENCE [LARGE SCALE GENOMIC DNA]</scope>
    <source>
        <strain evidence="2 3">JZ R-35</strain>
    </source>
</reference>
<protein>
    <submittedName>
        <fullName evidence="2">MarR family transcriptional regulator</fullName>
    </submittedName>
</protein>
<dbReference type="PROSITE" id="PS50995">
    <property type="entry name" value="HTH_MARR_2"/>
    <property type="match status" value="1"/>
</dbReference>
<dbReference type="InterPro" id="IPR036390">
    <property type="entry name" value="WH_DNA-bd_sf"/>
</dbReference>
<accession>A0A399JAL9</accession>
<dbReference type="SUPFAM" id="SSF46785">
    <property type="entry name" value="Winged helix' DNA-binding domain"/>
    <property type="match status" value="1"/>
</dbReference>
<dbReference type="InterPro" id="IPR039422">
    <property type="entry name" value="MarR/SlyA-like"/>
</dbReference>
<dbReference type="Pfam" id="PF01047">
    <property type="entry name" value="MarR"/>
    <property type="match status" value="1"/>
</dbReference>
<dbReference type="GO" id="GO:0003700">
    <property type="term" value="F:DNA-binding transcription factor activity"/>
    <property type="evidence" value="ECO:0007669"/>
    <property type="project" value="InterPro"/>
</dbReference>
<sequence>MSPTDRQQSIDLLDSLKRVLAKWTNPRFLERMGREAGLDLDASAVTVLTLAWRHGPLRPSAIAESMATGASNVSKILARLEAQDLVRRDRDPEDARATLVKVTENGRAAATRLDDAGVLTMEHMLSKWTARQRTEFLVSLQRFEATTIDMVNEPPKEG</sequence>
<dbReference type="PANTHER" id="PTHR33164:SF57">
    <property type="entry name" value="MARR-FAMILY TRANSCRIPTIONAL REGULATOR"/>
    <property type="match status" value="1"/>
</dbReference>
<dbReference type="PRINTS" id="PR00598">
    <property type="entry name" value="HTHMARR"/>
</dbReference>
<dbReference type="AlphaFoldDB" id="A0A399JAL9"/>
<evidence type="ECO:0000259" key="1">
    <source>
        <dbReference type="PROSITE" id="PS50995"/>
    </source>
</evidence>
<proteinExistence type="predicted"/>
<dbReference type="RefSeq" id="WP_119425856.1">
    <property type="nucleotide sequence ID" value="NZ_QQXK01000038.1"/>
</dbReference>
<organism evidence="2 3">
    <name type="scientific">Galactobacter valiniphilus</name>
    <dbReference type="NCBI Taxonomy" id="2676122"/>
    <lineage>
        <taxon>Bacteria</taxon>
        <taxon>Bacillati</taxon>
        <taxon>Actinomycetota</taxon>
        <taxon>Actinomycetes</taxon>
        <taxon>Micrococcales</taxon>
        <taxon>Micrococcaceae</taxon>
        <taxon>Galactobacter</taxon>
    </lineage>
</organism>
<dbReference type="PANTHER" id="PTHR33164">
    <property type="entry name" value="TRANSCRIPTIONAL REGULATOR, MARR FAMILY"/>
    <property type="match status" value="1"/>
</dbReference>
<dbReference type="GO" id="GO:0006950">
    <property type="term" value="P:response to stress"/>
    <property type="evidence" value="ECO:0007669"/>
    <property type="project" value="TreeGrafter"/>
</dbReference>